<organism evidence="3 4">
    <name type="scientific">Ancylobacter oerskovii</name>
    <dbReference type="NCBI Taxonomy" id="459519"/>
    <lineage>
        <taxon>Bacteria</taxon>
        <taxon>Pseudomonadati</taxon>
        <taxon>Pseudomonadota</taxon>
        <taxon>Alphaproteobacteria</taxon>
        <taxon>Hyphomicrobiales</taxon>
        <taxon>Xanthobacteraceae</taxon>
        <taxon>Ancylobacter</taxon>
    </lineage>
</organism>
<evidence type="ECO:0000313" key="4">
    <source>
        <dbReference type="Proteomes" id="UP001597299"/>
    </source>
</evidence>
<feature type="signal peptide" evidence="2">
    <location>
        <begin position="1"/>
        <end position="30"/>
    </location>
</feature>
<dbReference type="EMBL" id="JBHUHD010000001">
    <property type="protein sequence ID" value="MFD2140591.1"/>
    <property type="molecule type" value="Genomic_DNA"/>
</dbReference>
<comment type="similarity">
    <text evidence="1">Belongs to the UPF0065 (bug) family.</text>
</comment>
<keyword evidence="4" id="KW-1185">Reference proteome</keyword>
<gene>
    <name evidence="3" type="ORF">ACFSNC_09280</name>
</gene>
<dbReference type="InterPro" id="IPR005064">
    <property type="entry name" value="BUG"/>
</dbReference>
<dbReference type="Proteomes" id="UP001597299">
    <property type="component" value="Unassembled WGS sequence"/>
</dbReference>
<name>A0ABW4YW65_9HYPH</name>
<keyword evidence="2" id="KW-0732">Signal</keyword>
<dbReference type="Pfam" id="PF03401">
    <property type="entry name" value="TctC"/>
    <property type="match status" value="1"/>
</dbReference>
<sequence>MKTTFRSSLAAALMLGAFAAPLLSPAPAQAQIRGIEILAPGGPGSSYDSNARSVQSALQNAGLATGVQVSNLTGGGGLIALTQFVTSKKRSPYLLSAAFSLLSNTIIQKSAVTFDDVTPLARLTGDYQTIAVGGGSDIKTLADFIERLKKDPGSVPVGIGSPGGIDHVFLGRFAKAIGVDPTKLNVVVINAGGETLSQLMGGHIAAAVAGRSEFAAQYASGQLRELGVASAARLAGVDTPTLKEQGVDVELATWRGLLVQKDMRPAEREKLGQAIAEMVKTPAWKETLAQRGWIDIYMPEAEFAPWLRQQKIELEATLTDIGVLK</sequence>
<dbReference type="PIRSF" id="PIRSF017082">
    <property type="entry name" value="YflP"/>
    <property type="match status" value="1"/>
</dbReference>
<comment type="caution">
    <text evidence="3">The sequence shown here is derived from an EMBL/GenBank/DDBJ whole genome shotgun (WGS) entry which is preliminary data.</text>
</comment>
<proteinExistence type="inferred from homology"/>
<feature type="chain" id="PRO_5047344718" evidence="2">
    <location>
        <begin position="31"/>
        <end position="325"/>
    </location>
</feature>
<dbReference type="SUPFAM" id="SSF53850">
    <property type="entry name" value="Periplasmic binding protein-like II"/>
    <property type="match status" value="1"/>
</dbReference>
<dbReference type="Gene3D" id="3.40.190.10">
    <property type="entry name" value="Periplasmic binding protein-like II"/>
    <property type="match status" value="1"/>
</dbReference>
<reference evidence="4" key="1">
    <citation type="journal article" date="2019" name="Int. J. Syst. Evol. Microbiol.">
        <title>The Global Catalogue of Microorganisms (GCM) 10K type strain sequencing project: providing services to taxonomists for standard genome sequencing and annotation.</title>
        <authorList>
            <consortium name="The Broad Institute Genomics Platform"/>
            <consortium name="The Broad Institute Genome Sequencing Center for Infectious Disease"/>
            <person name="Wu L."/>
            <person name="Ma J."/>
        </authorList>
    </citation>
    <scope>NUCLEOTIDE SEQUENCE [LARGE SCALE GENOMIC DNA]</scope>
    <source>
        <strain evidence="4">CCM 7435</strain>
    </source>
</reference>
<dbReference type="Gene3D" id="3.40.190.150">
    <property type="entry name" value="Bordetella uptake gene, domain 1"/>
    <property type="match status" value="1"/>
</dbReference>
<evidence type="ECO:0000313" key="3">
    <source>
        <dbReference type="EMBL" id="MFD2140591.1"/>
    </source>
</evidence>
<dbReference type="PANTHER" id="PTHR42928:SF3">
    <property type="entry name" value="UPF0065 PROTEIN YFLP"/>
    <property type="match status" value="1"/>
</dbReference>
<dbReference type="InterPro" id="IPR042100">
    <property type="entry name" value="Bug_dom1"/>
</dbReference>
<evidence type="ECO:0000256" key="1">
    <source>
        <dbReference type="ARBA" id="ARBA00006987"/>
    </source>
</evidence>
<dbReference type="PANTHER" id="PTHR42928">
    <property type="entry name" value="TRICARBOXYLATE-BINDING PROTEIN"/>
    <property type="match status" value="1"/>
</dbReference>
<evidence type="ECO:0000256" key="2">
    <source>
        <dbReference type="SAM" id="SignalP"/>
    </source>
</evidence>
<protein>
    <submittedName>
        <fullName evidence="3">Bug family tripartite tricarboxylate transporter substrate binding protein</fullName>
    </submittedName>
</protein>
<dbReference type="RefSeq" id="WP_213350950.1">
    <property type="nucleotide sequence ID" value="NZ_JAHBGB010000002.1"/>
</dbReference>
<accession>A0ABW4YW65</accession>
<dbReference type="CDD" id="cd07012">
    <property type="entry name" value="PBP2_Bug_TTT"/>
    <property type="match status" value="1"/>
</dbReference>